<sequence>MSSNYILITPIKNEEKNINELINSIVNQTIRPVLWVIINDYSTDNSYMHISEAENKCPWIRCIKPASERKERDLGFHLPKVMHEGFDFAYKTCKSENISFGFVGNVDGDIRPDRNYFENLIKEFKINPKLGVASGSPVIKCEDGYVRPKTAGLPSGGAILINKKCFEMCGGIPQSYSYDSVLNVKARLNGWEVKRFSSSEHYSTRYAQGADGNWKRYVTQGKSHYYIGYSPLLAILKGIKYSLSFPHIAGPAYTYGYMRDMLTLKNKIPDKDVQHYFRYRKFKEIASRQLNSTINQKGIHNK</sequence>
<comment type="caution">
    <text evidence="2">The sequence shown here is derived from an EMBL/GenBank/DDBJ whole genome shotgun (WGS) entry which is preliminary data.</text>
</comment>
<evidence type="ECO:0000313" key="2">
    <source>
        <dbReference type="EMBL" id="KKG11802.1"/>
    </source>
</evidence>
<dbReference type="RefSeq" id="WP_052735603.1">
    <property type="nucleotide sequence ID" value="NZ_JJOU01000152.1"/>
</dbReference>
<dbReference type="InterPro" id="IPR001173">
    <property type="entry name" value="Glyco_trans_2-like"/>
</dbReference>
<dbReference type="PATRIC" id="fig|2209.41.peg.926"/>
<organism evidence="2 3">
    <name type="scientific">Methanosarcina mazei</name>
    <name type="common">Methanosarcina frisia</name>
    <dbReference type="NCBI Taxonomy" id="2209"/>
    <lineage>
        <taxon>Archaea</taxon>
        <taxon>Methanobacteriati</taxon>
        <taxon>Methanobacteriota</taxon>
        <taxon>Stenosarchaea group</taxon>
        <taxon>Methanomicrobia</taxon>
        <taxon>Methanosarcinales</taxon>
        <taxon>Methanosarcinaceae</taxon>
        <taxon>Methanosarcina</taxon>
    </lineage>
</organism>
<protein>
    <recommendedName>
        <fullName evidence="1">Glycosyltransferase 2-like domain-containing protein</fullName>
    </recommendedName>
</protein>
<dbReference type="AlphaFoldDB" id="A0A0F8C6A8"/>
<reference evidence="2 3" key="1">
    <citation type="journal article" date="2015" name="ISME J.">
        <title>Genomic and phenotypic differentiation among Methanosarcina mazei populations from Columbia River sediment.</title>
        <authorList>
            <person name="Youngblut N.D."/>
            <person name="Wirth J.S."/>
            <person name="Henriksen J.R."/>
            <person name="Smith M."/>
            <person name="Simon H."/>
            <person name="Metcalf W.W."/>
            <person name="Whitaker R.J."/>
        </authorList>
    </citation>
    <scope>NUCLEOTIDE SEQUENCE [LARGE SCALE GENOMIC DNA]</scope>
    <source>
        <strain evidence="2 3">2.F.T.2.6</strain>
    </source>
</reference>
<dbReference type="InterPro" id="IPR029044">
    <property type="entry name" value="Nucleotide-diphossugar_trans"/>
</dbReference>
<dbReference type="Proteomes" id="UP000034047">
    <property type="component" value="Unassembled WGS sequence"/>
</dbReference>
<dbReference type="Pfam" id="PF00535">
    <property type="entry name" value="Glycos_transf_2"/>
    <property type="match status" value="1"/>
</dbReference>
<accession>A0A0F8C6A8</accession>
<evidence type="ECO:0000259" key="1">
    <source>
        <dbReference type="Pfam" id="PF00535"/>
    </source>
</evidence>
<gene>
    <name evidence="2" type="ORF">DU34_04195</name>
</gene>
<dbReference type="SUPFAM" id="SSF53448">
    <property type="entry name" value="Nucleotide-diphospho-sugar transferases"/>
    <property type="match status" value="1"/>
</dbReference>
<feature type="domain" description="Glycosyltransferase 2-like" evidence="1">
    <location>
        <begin position="7"/>
        <end position="150"/>
    </location>
</feature>
<name>A0A0F8C6A8_METMZ</name>
<dbReference type="CDD" id="cd00761">
    <property type="entry name" value="Glyco_tranf_GTA_type"/>
    <property type="match status" value="1"/>
</dbReference>
<dbReference type="EMBL" id="JJOU01000152">
    <property type="protein sequence ID" value="KKG11802.1"/>
    <property type="molecule type" value="Genomic_DNA"/>
</dbReference>
<dbReference type="Gene3D" id="3.90.550.10">
    <property type="entry name" value="Spore Coat Polysaccharide Biosynthesis Protein SpsA, Chain A"/>
    <property type="match status" value="1"/>
</dbReference>
<proteinExistence type="predicted"/>
<evidence type="ECO:0000313" key="3">
    <source>
        <dbReference type="Proteomes" id="UP000034047"/>
    </source>
</evidence>